<dbReference type="InterPro" id="IPR038941">
    <property type="entry name" value="At4g14100-like"/>
</dbReference>
<feature type="chain" id="PRO_5015153060" description="Non-specific serine/threonine protein kinase" evidence="1">
    <location>
        <begin position="26"/>
        <end position="175"/>
    </location>
</feature>
<reference evidence="2 3" key="1">
    <citation type="journal article" date="2018" name="Nat. Genet.">
        <title>The Rosa genome provides new insights in the design of modern roses.</title>
        <authorList>
            <person name="Bendahmane M."/>
        </authorList>
    </citation>
    <scope>NUCLEOTIDE SEQUENCE [LARGE SCALE GENOMIC DNA]</scope>
    <source>
        <strain evidence="3">cv. Old Blush</strain>
    </source>
</reference>
<evidence type="ECO:0000256" key="1">
    <source>
        <dbReference type="SAM" id="SignalP"/>
    </source>
</evidence>
<dbReference type="Gramene" id="PRQ34187">
    <property type="protein sequence ID" value="PRQ34187"/>
    <property type="gene ID" value="RchiOBHm_Chr5g0066081"/>
</dbReference>
<accession>A0A2P6QJ26</accession>
<sequence>MSSSTAKVNTSFIAILILLTSPLSSSSLPHEPDPVLTPWPHQFHSIMVMNYSGTLQVIDLWYDWPNGRNFNIVQVQLGSILYDLEWRNDTSFFYILDSSKSCNSVQLEVGILRPNWLDGAQYLGQRHVDHISIASTKFAKETSINGEMMMSRCTMLSSRRPRSMMTKTQKGHFTK</sequence>
<name>A0A2P6QJ26_ROSCH</name>
<feature type="signal peptide" evidence="1">
    <location>
        <begin position="1"/>
        <end position="25"/>
    </location>
</feature>
<dbReference type="STRING" id="74649.A0A2P6QJ26"/>
<keyword evidence="3" id="KW-1185">Reference proteome</keyword>
<dbReference type="AlphaFoldDB" id="A0A2P6QJ26"/>
<dbReference type="Proteomes" id="UP000238479">
    <property type="component" value="Chromosome 5"/>
</dbReference>
<dbReference type="EMBL" id="PDCK01000043">
    <property type="protein sequence ID" value="PRQ34187.1"/>
    <property type="molecule type" value="Genomic_DNA"/>
</dbReference>
<gene>
    <name evidence="2" type="ORF">RchiOBHm_Chr5g0066081</name>
</gene>
<comment type="caution">
    <text evidence="2">The sequence shown here is derived from an EMBL/GenBank/DDBJ whole genome shotgun (WGS) entry which is preliminary data.</text>
</comment>
<dbReference type="PANTHER" id="PTHR33880:SF3">
    <property type="entry name" value="TRANSFERASE, TRANSFERRING GLYCOSYL GROUPS"/>
    <property type="match status" value="1"/>
</dbReference>
<proteinExistence type="predicted"/>
<organism evidence="2 3">
    <name type="scientific">Rosa chinensis</name>
    <name type="common">China rose</name>
    <dbReference type="NCBI Taxonomy" id="74649"/>
    <lineage>
        <taxon>Eukaryota</taxon>
        <taxon>Viridiplantae</taxon>
        <taxon>Streptophyta</taxon>
        <taxon>Embryophyta</taxon>
        <taxon>Tracheophyta</taxon>
        <taxon>Spermatophyta</taxon>
        <taxon>Magnoliopsida</taxon>
        <taxon>eudicotyledons</taxon>
        <taxon>Gunneridae</taxon>
        <taxon>Pentapetalae</taxon>
        <taxon>rosids</taxon>
        <taxon>fabids</taxon>
        <taxon>Rosales</taxon>
        <taxon>Rosaceae</taxon>
        <taxon>Rosoideae</taxon>
        <taxon>Rosoideae incertae sedis</taxon>
        <taxon>Rosa</taxon>
    </lineage>
</organism>
<keyword evidence="1" id="KW-0732">Signal</keyword>
<dbReference type="PANTHER" id="PTHR33880">
    <property type="entry name" value="EXPRESSED PROTEIN"/>
    <property type="match status" value="1"/>
</dbReference>
<evidence type="ECO:0008006" key="4">
    <source>
        <dbReference type="Google" id="ProtNLM"/>
    </source>
</evidence>
<evidence type="ECO:0000313" key="2">
    <source>
        <dbReference type="EMBL" id="PRQ34187.1"/>
    </source>
</evidence>
<protein>
    <recommendedName>
        <fullName evidence="4">Non-specific serine/threonine protein kinase</fullName>
    </recommendedName>
</protein>
<evidence type="ECO:0000313" key="3">
    <source>
        <dbReference type="Proteomes" id="UP000238479"/>
    </source>
</evidence>